<comment type="similarity">
    <text evidence="4">Belongs to the inositol monophosphatase superfamily. CysQ family.</text>
</comment>
<feature type="binding site" evidence="5">
    <location>
        <position position="91"/>
    </location>
    <ligand>
        <name>Mg(2+)</name>
        <dbReference type="ChEBI" id="CHEBI:18420"/>
        <label>1</label>
        <note>catalytic</note>
    </ligand>
</feature>
<keyword evidence="2 4" id="KW-0479">Metal-binding</keyword>
<dbReference type="InterPro" id="IPR006240">
    <property type="entry name" value="CysQ"/>
</dbReference>
<dbReference type="Proteomes" id="UP000315400">
    <property type="component" value="Unassembled WGS sequence"/>
</dbReference>
<dbReference type="PANTHER" id="PTHR43028:SF5">
    <property type="entry name" value="3'(2'),5'-BISPHOSPHATE NUCLEOTIDASE 1"/>
    <property type="match status" value="1"/>
</dbReference>
<dbReference type="GO" id="GO:0008441">
    <property type="term" value="F:3'(2'),5'-bisphosphate nucleotidase activity"/>
    <property type="evidence" value="ECO:0007669"/>
    <property type="project" value="UniProtKB-UniRule"/>
</dbReference>
<dbReference type="InterPro" id="IPR020583">
    <property type="entry name" value="Inositol_monoP_metal-BS"/>
</dbReference>
<dbReference type="GO" id="GO:0000103">
    <property type="term" value="P:sulfate assimilation"/>
    <property type="evidence" value="ECO:0007669"/>
    <property type="project" value="TreeGrafter"/>
</dbReference>
<dbReference type="CDD" id="cd01638">
    <property type="entry name" value="CysQ"/>
    <property type="match status" value="1"/>
</dbReference>
<feature type="binding site" evidence="4">
    <location>
        <position position="89"/>
    </location>
    <ligand>
        <name>Mg(2+)</name>
        <dbReference type="ChEBI" id="CHEBI:18420"/>
        <label>2</label>
    </ligand>
</feature>
<feature type="binding site" evidence="5">
    <location>
        <position position="92"/>
    </location>
    <ligand>
        <name>Mg(2+)</name>
        <dbReference type="ChEBI" id="CHEBI:18420"/>
        <label>1</label>
        <note>catalytic</note>
    </ligand>
</feature>
<evidence type="ECO:0000313" key="6">
    <source>
        <dbReference type="EMBL" id="TQF00322.1"/>
    </source>
</evidence>
<protein>
    <recommendedName>
        <fullName evidence="4">3'(2'),5'-bisphosphate nucleotidase CysQ</fullName>
        <ecNumber evidence="4">3.1.3.7</ecNumber>
    </recommendedName>
    <alternativeName>
        <fullName evidence="4">3'(2'),5-bisphosphonucleoside 3'(2')-phosphohydrolase</fullName>
    </alternativeName>
    <alternativeName>
        <fullName evidence="4">3'-phosphoadenosine 5'-phosphate phosphatase</fullName>
        <shortName evidence="4">PAP phosphatase</shortName>
    </alternativeName>
</protein>
<dbReference type="EMBL" id="VIFK01000016">
    <property type="protein sequence ID" value="TQF00322.1"/>
    <property type="molecule type" value="Genomic_DNA"/>
</dbReference>
<dbReference type="FunFam" id="3.40.190.80:FF:000005">
    <property type="entry name" value="3'(2'),5'-bisphosphate nucleotidase CysQ"/>
    <property type="match status" value="1"/>
</dbReference>
<gene>
    <name evidence="4 6" type="primary">cysQ</name>
    <name evidence="6" type="ORF">FKY71_04015</name>
</gene>
<comment type="cofactor">
    <cofactor evidence="4 5">
        <name>Mg(2+)</name>
        <dbReference type="ChEBI" id="CHEBI:18420"/>
    </cofactor>
</comment>
<dbReference type="Gene3D" id="3.30.540.10">
    <property type="entry name" value="Fructose-1,6-Bisphosphatase, subunit A, domain 1"/>
    <property type="match status" value="1"/>
</dbReference>
<name>A0A540VU88_9GAMM</name>
<evidence type="ECO:0000256" key="4">
    <source>
        <dbReference type="HAMAP-Rule" id="MF_02095"/>
    </source>
</evidence>
<comment type="catalytic activity">
    <reaction evidence="1 4">
        <text>adenosine 3',5'-bisphosphate + H2O = AMP + phosphate</text>
        <dbReference type="Rhea" id="RHEA:10040"/>
        <dbReference type="ChEBI" id="CHEBI:15377"/>
        <dbReference type="ChEBI" id="CHEBI:43474"/>
        <dbReference type="ChEBI" id="CHEBI:58343"/>
        <dbReference type="ChEBI" id="CHEBI:456215"/>
        <dbReference type="EC" id="3.1.3.7"/>
    </reaction>
</comment>
<keyword evidence="4" id="KW-0997">Cell inner membrane</keyword>
<dbReference type="InterPro" id="IPR050725">
    <property type="entry name" value="CysQ/Inositol_MonoPase"/>
</dbReference>
<feature type="binding site" evidence="4">
    <location>
        <position position="91"/>
    </location>
    <ligand>
        <name>Mg(2+)</name>
        <dbReference type="ChEBI" id="CHEBI:18420"/>
        <label>1</label>
    </ligand>
</feature>
<proteinExistence type="inferred from homology"/>
<dbReference type="HAMAP" id="MF_02095">
    <property type="entry name" value="CysQ"/>
    <property type="match status" value="1"/>
</dbReference>
<feature type="binding site" evidence="5">
    <location>
        <position position="218"/>
    </location>
    <ligand>
        <name>Mg(2+)</name>
        <dbReference type="ChEBI" id="CHEBI:18420"/>
        <label>1</label>
        <note>catalytic</note>
    </ligand>
</feature>
<feature type="binding site" evidence="4">
    <location>
        <position position="218"/>
    </location>
    <ligand>
        <name>Mg(2+)</name>
        <dbReference type="ChEBI" id="CHEBI:18420"/>
        <label>2</label>
    </ligand>
</feature>
<accession>A0A540VU88</accession>
<keyword evidence="4" id="KW-1003">Cell membrane</keyword>
<evidence type="ECO:0000256" key="5">
    <source>
        <dbReference type="PIRSR" id="PIRSR600760-2"/>
    </source>
</evidence>
<dbReference type="Pfam" id="PF00459">
    <property type="entry name" value="Inositol_P"/>
    <property type="match status" value="1"/>
</dbReference>
<feature type="binding site" evidence="4">
    <location>
        <position position="89"/>
    </location>
    <ligand>
        <name>Mg(2+)</name>
        <dbReference type="ChEBI" id="CHEBI:18420"/>
        <label>1</label>
    </ligand>
</feature>
<sequence>MDETLDTLAEAAVKIAEAAGREILSIYAADFDVETKADDSPLTAADRAAHTLINDALTSKTPDIPIISEEGGIPDVDTRRQWTRYWLVDPLDGTREFVKRNGEFTVNIALIDHGRPVIGVVHAPVLSRTYVGVQSLQSARAERRDTNGTTPLATRAVPDGAPMTLVVSRSHRSPAVDALLERLPDYETTSMGSSLKFCLVAEGSADAYPRFGPTSEWDSGAAQCIVEAAGGAVIRTDGSPLRYNTKASTLNPDFLALGDPNWPWAEHLAGFPLEER</sequence>
<dbReference type="EC" id="3.1.3.7" evidence="4"/>
<keyword evidence="4 6" id="KW-0378">Hydrolase</keyword>
<dbReference type="PROSITE" id="PS00629">
    <property type="entry name" value="IMP_1"/>
    <property type="match status" value="1"/>
</dbReference>
<dbReference type="GO" id="GO:0005886">
    <property type="term" value="C:plasma membrane"/>
    <property type="evidence" value="ECO:0007669"/>
    <property type="project" value="UniProtKB-SubCell"/>
</dbReference>
<dbReference type="InterPro" id="IPR000760">
    <property type="entry name" value="Inositol_monophosphatase-like"/>
</dbReference>
<dbReference type="SUPFAM" id="SSF56655">
    <property type="entry name" value="Carbohydrate phosphatase"/>
    <property type="match status" value="1"/>
</dbReference>
<feature type="binding site" evidence="4">
    <location>
        <begin position="91"/>
        <end position="94"/>
    </location>
    <ligand>
        <name>substrate</name>
    </ligand>
</feature>
<feature type="binding site" evidence="4">
    <location>
        <position position="69"/>
    </location>
    <ligand>
        <name>substrate</name>
    </ligand>
</feature>
<dbReference type="Gene3D" id="3.40.190.80">
    <property type="match status" value="1"/>
</dbReference>
<reference evidence="6 7" key="1">
    <citation type="submission" date="2019-06" db="EMBL/GenBank/DDBJ databases">
        <title>Metagenome assembled Genome of Spiribacter salinus SL48-SHIP from the microbial mat of Salt Lake 48 (Novosibirsk region, Russia).</title>
        <authorList>
            <person name="Shipova A."/>
            <person name="Rozanov A.S."/>
            <person name="Bryanskaya A.V."/>
            <person name="Peltek S.E."/>
        </authorList>
    </citation>
    <scope>NUCLEOTIDE SEQUENCE [LARGE SCALE GENOMIC DNA]</scope>
    <source>
        <strain evidence="6">SL48-SHIP-2</strain>
    </source>
</reference>
<evidence type="ECO:0000313" key="7">
    <source>
        <dbReference type="Proteomes" id="UP000315400"/>
    </source>
</evidence>
<dbReference type="PRINTS" id="PR00377">
    <property type="entry name" value="IMPHPHTASES"/>
</dbReference>
<comment type="caution">
    <text evidence="6">The sequence shown here is derived from an EMBL/GenBank/DDBJ whole genome shotgun (WGS) entry which is preliminary data.</text>
</comment>
<dbReference type="AlphaFoldDB" id="A0A540VU88"/>
<organism evidence="6 7">
    <name type="scientific">Spiribacter salinus</name>
    <dbReference type="NCBI Taxonomy" id="1335746"/>
    <lineage>
        <taxon>Bacteria</taxon>
        <taxon>Pseudomonadati</taxon>
        <taxon>Pseudomonadota</taxon>
        <taxon>Gammaproteobacteria</taxon>
        <taxon>Chromatiales</taxon>
        <taxon>Ectothiorhodospiraceae</taxon>
        <taxon>Spiribacter</taxon>
    </lineage>
</organism>
<dbReference type="GO" id="GO:0000287">
    <property type="term" value="F:magnesium ion binding"/>
    <property type="evidence" value="ECO:0007669"/>
    <property type="project" value="UniProtKB-UniRule"/>
</dbReference>
<keyword evidence="4" id="KW-0472">Membrane</keyword>
<comment type="subcellular location">
    <subcellularLocation>
        <location evidence="4">Cell inner membrane</location>
        <topology evidence="4">Peripheral membrane protein</topology>
        <orientation evidence="4">Cytoplasmic side</orientation>
    </subcellularLocation>
</comment>
<evidence type="ECO:0000256" key="1">
    <source>
        <dbReference type="ARBA" id="ARBA00001625"/>
    </source>
</evidence>
<dbReference type="PANTHER" id="PTHR43028">
    <property type="entry name" value="3'(2'),5'-BISPHOSPHATE NUCLEOTIDASE 1"/>
    <property type="match status" value="1"/>
</dbReference>
<dbReference type="STRING" id="1260251.SPISAL_08225"/>
<dbReference type="GO" id="GO:0050427">
    <property type="term" value="P:3'-phosphoadenosine 5'-phosphosulfate metabolic process"/>
    <property type="evidence" value="ECO:0007669"/>
    <property type="project" value="TreeGrafter"/>
</dbReference>
<feature type="binding site" evidence="4">
    <location>
        <position position="69"/>
    </location>
    <ligand>
        <name>Mg(2+)</name>
        <dbReference type="ChEBI" id="CHEBI:18420"/>
        <label>1</label>
    </ligand>
</feature>
<keyword evidence="3 4" id="KW-0460">Magnesium</keyword>
<evidence type="ECO:0000256" key="2">
    <source>
        <dbReference type="ARBA" id="ARBA00022723"/>
    </source>
</evidence>
<feature type="binding site" evidence="5">
    <location>
        <position position="89"/>
    </location>
    <ligand>
        <name>Mg(2+)</name>
        <dbReference type="ChEBI" id="CHEBI:18420"/>
        <label>1</label>
        <note>catalytic</note>
    </ligand>
</feature>
<dbReference type="NCBIfam" id="TIGR01331">
    <property type="entry name" value="bisphos_cysQ"/>
    <property type="match status" value="1"/>
</dbReference>
<comment type="function">
    <text evidence="4">Converts adenosine-3',5'-bisphosphate (PAP) to AMP.</text>
</comment>
<feature type="binding site" evidence="5">
    <location>
        <position position="69"/>
    </location>
    <ligand>
        <name>Mg(2+)</name>
        <dbReference type="ChEBI" id="CHEBI:18420"/>
        <label>1</label>
        <note>catalytic</note>
    </ligand>
</feature>
<feature type="binding site" evidence="4">
    <location>
        <position position="218"/>
    </location>
    <ligand>
        <name>substrate</name>
    </ligand>
</feature>
<evidence type="ECO:0000256" key="3">
    <source>
        <dbReference type="ARBA" id="ARBA00022842"/>
    </source>
</evidence>
<feature type="binding site" evidence="4">
    <location>
        <position position="92"/>
    </location>
    <ligand>
        <name>Mg(2+)</name>
        <dbReference type="ChEBI" id="CHEBI:18420"/>
        <label>2</label>
    </ligand>
</feature>